<dbReference type="CDD" id="cd05300">
    <property type="entry name" value="2-Hacid_dh_1"/>
    <property type="match status" value="1"/>
</dbReference>
<comment type="caution">
    <text evidence="6">The sequence shown here is derived from an EMBL/GenBank/DDBJ whole genome shotgun (WGS) entry which is preliminary data.</text>
</comment>
<protein>
    <submittedName>
        <fullName evidence="6">D-2-hydroxyacid dehydrogenase</fullName>
    </submittedName>
</protein>
<dbReference type="InterPro" id="IPR006139">
    <property type="entry name" value="D-isomer_2_OHA_DH_cat_dom"/>
</dbReference>
<evidence type="ECO:0000259" key="4">
    <source>
        <dbReference type="Pfam" id="PF00389"/>
    </source>
</evidence>
<keyword evidence="7" id="KW-1185">Reference proteome</keyword>
<dbReference type="Pfam" id="PF02826">
    <property type="entry name" value="2-Hacid_dh_C"/>
    <property type="match status" value="1"/>
</dbReference>
<feature type="domain" description="D-isomer specific 2-hydroxyacid dehydrogenase catalytic" evidence="4">
    <location>
        <begin position="30"/>
        <end position="316"/>
    </location>
</feature>
<dbReference type="GO" id="GO:0051287">
    <property type="term" value="F:NAD binding"/>
    <property type="evidence" value="ECO:0007669"/>
    <property type="project" value="InterPro"/>
</dbReference>
<dbReference type="AlphaFoldDB" id="A0A9R1CTI8"/>
<dbReference type="RefSeq" id="WP_256029404.1">
    <property type="nucleotide sequence ID" value="NZ_JAHLKM010000007.1"/>
</dbReference>
<evidence type="ECO:0000313" key="6">
    <source>
        <dbReference type="EMBL" id="MCQ4333381.1"/>
    </source>
</evidence>
<sequence>MSESASIDVLVRQKGAHGLSTDTYANALRDRLPNYSVRKASTPAEERELIRTADVVTGVSIPQELIAEASRLRLFACTWAGTGHVPMEELQQAGVAVTNASGVHAPNIAETVLGHILVFARRIHEGWKRKQRREWRHFQMDELKGSTVTVVGQGPIGQAIVTRLAGFEVETVGVRYTPEKGGPADRVIGFDPEDFHAALAETDYLVLASPLTETTRGLVDGTALEILGPDAFLINIARGGLIETEALVDAIRSQFLRGAALDVTDPEPLPTDHPLWTFENVFITPHNAGHSPEHWPRLADIVAENVRRLEETDDLESLENLVSAPGT</sequence>
<name>A0A9R1CTI8_9EURY</name>
<dbReference type="PANTHER" id="PTHR43333">
    <property type="entry name" value="2-HACID_DH_C DOMAIN-CONTAINING PROTEIN"/>
    <property type="match status" value="1"/>
</dbReference>
<comment type="similarity">
    <text evidence="3">Belongs to the D-isomer specific 2-hydroxyacid dehydrogenase family.</text>
</comment>
<evidence type="ECO:0000313" key="7">
    <source>
        <dbReference type="Proteomes" id="UP001139494"/>
    </source>
</evidence>
<dbReference type="Pfam" id="PF00389">
    <property type="entry name" value="2-Hacid_dh"/>
    <property type="match status" value="1"/>
</dbReference>
<accession>A0A9R1CTI8</accession>
<dbReference type="Gene3D" id="3.40.50.720">
    <property type="entry name" value="NAD(P)-binding Rossmann-like Domain"/>
    <property type="match status" value="2"/>
</dbReference>
<dbReference type="FunFam" id="3.40.50.720:FF:000363">
    <property type="entry name" value="D-isomer specific 2-hydroxyacid dehydrogenase"/>
    <property type="match status" value="1"/>
</dbReference>
<gene>
    <name evidence="6" type="ORF">KM295_07785</name>
</gene>
<dbReference type="GO" id="GO:0016616">
    <property type="term" value="F:oxidoreductase activity, acting on the CH-OH group of donors, NAD or NADP as acceptor"/>
    <property type="evidence" value="ECO:0007669"/>
    <property type="project" value="InterPro"/>
</dbReference>
<dbReference type="SUPFAM" id="SSF52283">
    <property type="entry name" value="Formate/glycerate dehydrogenase catalytic domain-like"/>
    <property type="match status" value="1"/>
</dbReference>
<keyword evidence="2" id="KW-0520">NAD</keyword>
<reference evidence="6" key="1">
    <citation type="journal article" date="2023" name="Front. Microbiol.">
        <title>Genomic-based phylogenetic and metabolic analyses of the genus Natronomonas, and description of Natronomonas aquatica sp. nov.</title>
        <authorList>
            <person name="Garcia-Roldan A."/>
            <person name="Duran-Viseras A."/>
            <person name="de la Haba R.R."/>
            <person name="Corral P."/>
            <person name="Sanchez-Porro C."/>
            <person name="Ventosa A."/>
        </authorList>
    </citation>
    <scope>NUCLEOTIDE SEQUENCE</scope>
    <source>
        <strain evidence="6">F2-12</strain>
    </source>
</reference>
<dbReference type="SUPFAM" id="SSF51735">
    <property type="entry name" value="NAD(P)-binding Rossmann-fold domains"/>
    <property type="match status" value="1"/>
</dbReference>
<feature type="domain" description="D-isomer specific 2-hydroxyacid dehydrogenase NAD-binding" evidence="5">
    <location>
        <begin position="114"/>
        <end position="288"/>
    </location>
</feature>
<dbReference type="Proteomes" id="UP001139494">
    <property type="component" value="Unassembled WGS sequence"/>
</dbReference>
<organism evidence="6 7">
    <name type="scientific">Natronomonas aquatica</name>
    <dbReference type="NCBI Taxonomy" id="2841590"/>
    <lineage>
        <taxon>Archaea</taxon>
        <taxon>Methanobacteriati</taxon>
        <taxon>Methanobacteriota</taxon>
        <taxon>Stenosarchaea group</taxon>
        <taxon>Halobacteria</taxon>
        <taxon>Halobacteriales</taxon>
        <taxon>Natronomonadaceae</taxon>
        <taxon>Natronomonas</taxon>
    </lineage>
</organism>
<evidence type="ECO:0000256" key="1">
    <source>
        <dbReference type="ARBA" id="ARBA00023002"/>
    </source>
</evidence>
<dbReference type="PANTHER" id="PTHR43333:SF1">
    <property type="entry name" value="D-ISOMER SPECIFIC 2-HYDROXYACID DEHYDROGENASE NAD-BINDING DOMAIN-CONTAINING PROTEIN"/>
    <property type="match status" value="1"/>
</dbReference>
<dbReference type="EMBL" id="JAHLKM010000007">
    <property type="protein sequence ID" value="MCQ4333381.1"/>
    <property type="molecule type" value="Genomic_DNA"/>
</dbReference>
<evidence type="ECO:0000259" key="5">
    <source>
        <dbReference type="Pfam" id="PF02826"/>
    </source>
</evidence>
<dbReference type="InterPro" id="IPR036291">
    <property type="entry name" value="NAD(P)-bd_dom_sf"/>
</dbReference>
<evidence type="ECO:0000256" key="3">
    <source>
        <dbReference type="RuleBase" id="RU003719"/>
    </source>
</evidence>
<keyword evidence="1 3" id="KW-0560">Oxidoreductase</keyword>
<evidence type="ECO:0000256" key="2">
    <source>
        <dbReference type="ARBA" id="ARBA00023027"/>
    </source>
</evidence>
<dbReference type="InterPro" id="IPR006140">
    <property type="entry name" value="D-isomer_DH_NAD-bd"/>
</dbReference>
<proteinExistence type="inferred from homology"/>